<dbReference type="SUPFAM" id="SSF49265">
    <property type="entry name" value="Fibronectin type III"/>
    <property type="match status" value="1"/>
</dbReference>
<dbReference type="PROSITE" id="PS50853">
    <property type="entry name" value="FN3"/>
    <property type="match status" value="2"/>
</dbReference>
<comment type="caution">
    <text evidence="2">The sequence shown here is derived from an EMBL/GenBank/DDBJ whole genome shotgun (WGS) entry which is preliminary data.</text>
</comment>
<feature type="domain" description="Fibronectin type-III" evidence="1">
    <location>
        <begin position="157"/>
        <end position="248"/>
    </location>
</feature>
<name>A0A931H8F0_9BURK</name>
<dbReference type="Gene3D" id="2.60.120.260">
    <property type="entry name" value="Galactose-binding domain-like"/>
    <property type="match status" value="1"/>
</dbReference>
<dbReference type="InterPro" id="IPR003961">
    <property type="entry name" value="FN3_dom"/>
</dbReference>
<gene>
    <name evidence="2" type="ORF">I5803_21440</name>
</gene>
<dbReference type="AlphaFoldDB" id="A0A931H8F0"/>
<organism evidence="2 3">
    <name type="scientific">Caenimonas aquaedulcis</name>
    <dbReference type="NCBI Taxonomy" id="2793270"/>
    <lineage>
        <taxon>Bacteria</taxon>
        <taxon>Pseudomonadati</taxon>
        <taxon>Pseudomonadota</taxon>
        <taxon>Betaproteobacteria</taxon>
        <taxon>Burkholderiales</taxon>
        <taxon>Comamonadaceae</taxon>
        <taxon>Caenimonas</taxon>
    </lineage>
</organism>
<evidence type="ECO:0000259" key="1">
    <source>
        <dbReference type="PROSITE" id="PS50853"/>
    </source>
</evidence>
<feature type="domain" description="Fibronectin type-III" evidence="1">
    <location>
        <begin position="65"/>
        <end position="154"/>
    </location>
</feature>
<dbReference type="CDD" id="cd00063">
    <property type="entry name" value="FN3"/>
    <property type="match status" value="1"/>
</dbReference>
<accession>A0A931H8F0</accession>
<evidence type="ECO:0000313" key="2">
    <source>
        <dbReference type="EMBL" id="MBG9390610.1"/>
    </source>
</evidence>
<dbReference type="Gene3D" id="2.60.40.10">
    <property type="entry name" value="Immunoglobulins"/>
    <property type="match status" value="2"/>
</dbReference>
<dbReference type="SMART" id="SM00060">
    <property type="entry name" value="FN3"/>
    <property type="match status" value="2"/>
</dbReference>
<dbReference type="RefSeq" id="WP_196988340.1">
    <property type="nucleotide sequence ID" value="NZ_JADWYS010000001.1"/>
</dbReference>
<evidence type="ECO:0000313" key="3">
    <source>
        <dbReference type="Proteomes" id="UP000651050"/>
    </source>
</evidence>
<protein>
    <recommendedName>
        <fullName evidence="1">Fibronectin type-III domain-containing protein</fullName>
    </recommendedName>
</protein>
<dbReference type="InterPro" id="IPR036116">
    <property type="entry name" value="FN3_sf"/>
</dbReference>
<keyword evidence="3" id="KW-1185">Reference proteome</keyword>
<sequence>MVRFYSAWTWGRIVVLGLALVLPIVPLLAGPHSNSQRFLAKATSHLQGSPLRAGSEPGCTGTNDIPGRLSASVVGTTVTLQWLAPFGCTPTTYSVLVGSSPNLSNLANISTGNSSTTFTASGVAAGIYYVRVAAQSGAVRSTPSNEIAVAVGLTCELPGAPLALAATATASTASLEWDRPVGLPTSYLIEAGSAPGLSNLVTLTSIGQATGLSTAAPAGTYYVRVRARNACGTGEPSNEVVVVVTAPTAGSSDWNGSLILTGNQVMVVSAASFTVRGRIELHDASMLIIRDSSFTHAADYAGQFDLWAYDDSKVIIERSTVDSSAYVSWRFFDRSMLQMTHVVNQSALWSGFQQRARGTYAYVTRAYGTGAEGSSLQVHHAGESFIELVFPPGATVDEALPASTGTTAYQFPGAGEIGVRHTLAMTSVPSSKWGITYNPESNITIRQTTGLVVTMNIPSTYSGLMAQFDGLRAGLYRDQVWDTGASRLRLVETTTLPWSPIVAGNNALIITNSELADIANVYDTASVFIADSTLTQVRAHNRVRYTLERSYVSGDVVASDDSVITMTGGGIGGRPVRDPSAQMVLSGVLTHSPEVEFGYITSITARQGEVLSGGASLKASYSGTEHYTSIVRANRALVPLIRGRTYTASFGYRILTTPSQGFELTFASSTAFAQGVYLPSLVINGAPGTTGTGTLTVTLGAYDDYEVGLSIVGTGSILIDDFRIADSVTGVIVNESVETILAAP</sequence>
<reference evidence="2" key="1">
    <citation type="submission" date="2020-11" db="EMBL/GenBank/DDBJ databases">
        <title>Bacterial whole genome sequence for Caenimonas sp. DR4.4.</title>
        <authorList>
            <person name="Le V."/>
            <person name="Ko S.-R."/>
            <person name="Ahn C.-Y."/>
            <person name="Oh H.-M."/>
        </authorList>
    </citation>
    <scope>NUCLEOTIDE SEQUENCE</scope>
    <source>
        <strain evidence="2">DR4.4</strain>
    </source>
</reference>
<dbReference type="Proteomes" id="UP000651050">
    <property type="component" value="Unassembled WGS sequence"/>
</dbReference>
<dbReference type="EMBL" id="JADWYS010000001">
    <property type="protein sequence ID" value="MBG9390610.1"/>
    <property type="molecule type" value="Genomic_DNA"/>
</dbReference>
<dbReference type="InterPro" id="IPR013783">
    <property type="entry name" value="Ig-like_fold"/>
</dbReference>
<proteinExistence type="predicted"/>